<evidence type="ECO:0000256" key="1">
    <source>
        <dbReference type="SAM" id="SignalP"/>
    </source>
</evidence>
<keyword evidence="1" id="KW-0732">Signal</keyword>
<accession>A0A383WNG3</accession>
<organism evidence="2 3">
    <name type="scientific">Tetradesmus obliquus</name>
    <name type="common">Green alga</name>
    <name type="synonym">Acutodesmus obliquus</name>
    <dbReference type="NCBI Taxonomy" id="3088"/>
    <lineage>
        <taxon>Eukaryota</taxon>
        <taxon>Viridiplantae</taxon>
        <taxon>Chlorophyta</taxon>
        <taxon>core chlorophytes</taxon>
        <taxon>Chlorophyceae</taxon>
        <taxon>CS clade</taxon>
        <taxon>Sphaeropleales</taxon>
        <taxon>Scenedesmaceae</taxon>
        <taxon>Tetradesmus</taxon>
    </lineage>
</organism>
<feature type="chain" id="PRO_5016847343" evidence="1">
    <location>
        <begin position="18"/>
        <end position="359"/>
    </location>
</feature>
<dbReference type="EMBL" id="FNXT01001347">
    <property type="protein sequence ID" value="SZX78987.1"/>
    <property type="molecule type" value="Genomic_DNA"/>
</dbReference>
<protein>
    <submittedName>
        <fullName evidence="2">Uncharacterized protein</fullName>
    </submittedName>
</protein>
<gene>
    <name evidence="2" type="ORF">BQ4739_LOCUS19285</name>
</gene>
<dbReference type="Proteomes" id="UP000256970">
    <property type="component" value="Unassembled WGS sequence"/>
</dbReference>
<name>A0A383WNG3_TETOB</name>
<evidence type="ECO:0000313" key="3">
    <source>
        <dbReference type="Proteomes" id="UP000256970"/>
    </source>
</evidence>
<keyword evidence="3" id="KW-1185">Reference proteome</keyword>
<evidence type="ECO:0000313" key="2">
    <source>
        <dbReference type="EMBL" id="SZX78987.1"/>
    </source>
</evidence>
<sequence>MACQILLPALLLQLGPAVLQEAAAAAAADASSSSSSSSSANHTTAVNALSRLVSYLLLEEAAAFHAIRAAVRQQPRTVCSTLEACIRGAAAQRQREVLQNVSFLAAAALIDLGSEQQLSAADTAADTAALFSGCQRELVGLLVSVHKAVAAASSEQSSAAAAAAAAAAKAAATPAVHLMEAAATILPFSMQLDALQEQQQLLLQARSLALLGRQVQQLHGVLEQQQQQQQQQPVSHAEAVQWPANNYAARRRRLARAAESCVLLLDSLGPRVAQLPLPGEPASAAAAAAAAPAAVQQLQQQVEQLQQLLAPPLSQLASQQRQQEEQELAEHGPAGVQHLQRAADEAGLLYHRFLQAFSS</sequence>
<feature type="signal peptide" evidence="1">
    <location>
        <begin position="1"/>
        <end position="17"/>
    </location>
</feature>
<proteinExistence type="predicted"/>
<dbReference type="AlphaFoldDB" id="A0A383WNG3"/>
<reference evidence="2 3" key="1">
    <citation type="submission" date="2016-10" db="EMBL/GenBank/DDBJ databases">
        <authorList>
            <person name="Cai Z."/>
        </authorList>
    </citation>
    <scope>NUCLEOTIDE SEQUENCE [LARGE SCALE GENOMIC DNA]</scope>
</reference>